<dbReference type="KEGG" id="mis:MICPUN_59602"/>
<accession>C1E948</accession>
<dbReference type="EMBL" id="CP001327">
    <property type="protein sequence ID" value="ACO64268.1"/>
    <property type="molecule type" value="Genomic_DNA"/>
</dbReference>
<dbReference type="Proteomes" id="UP000002009">
    <property type="component" value="Chromosome 6"/>
</dbReference>
<evidence type="ECO:0000313" key="2">
    <source>
        <dbReference type="EMBL" id="ACO64268.1"/>
    </source>
</evidence>
<keyword evidence="3" id="KW-1185">Reference proteome</keyword>
<feature type="region of interest" description="Disordered" evidence="1">
    <location>
        <begin position="1"/>
        <end position="20"/>
    </location>
</feature>
<dbReference type="GeneID" id="8244298"/>
<dbReference type="AlphaFoldDB" id="C1E948"/>
<organism evidence="2 3">
    <name type="scientific">Micromonas commoda (strain RCC299 / NOUM17 / CCMP2709)</name>
    <name type="common">Picoplanktonic green alga</name>
    <dbReference type="NCBI Taxonomy" id="296587"/>
    <lineage>
        <taxon>Eukaryota</taxon>
        <taxon>Viridiplantae</taxon>
        <taxon>Chlorophyta</taxon>
        <taxon>Mamiellophyceae</taxon>
        <taxon>Mamiellales</taxon>
        <taxon>Mamiellaceae</taxon>
        <taxon>Micromonas</taxon>
    </lineage>
</organism>
<gene>
    <name evidence="2" type="ORF">MICPUN_59602</name>
</gene>
<evidence type="ECO:0000256" key="1">
    <source>
        <dbReference type="SAM" id="MobiDB-lite"/>
    </source>
</evidence>
<evidence type="ECO:0000313" key="3">
    <source>
        <dbReference type="Proteomes" id="UP000002009"/>
    </source>
</evidence>
<name>C1E948_MICCC</name>
<sequence>MASSVAGALRRGAPSAGKRVGLERQVDEVVTILAPGPFASTGGFSQAETKAATEAIERARATWKERRRAGALLEEAMGGSRGSRAA</sequence>
<proteinExistence type="predicted"/>
<dbReference type="RefSeq" id="XP_002503010.1">
    <property type="nucleotide sequence ID" value="XM_002502964.1"/>
</dbReference>
<protein>
    <submittedName>
        <fullName evidence="2">Uncharacterized protein</fullName>
    </submittedName>
</protein>
<dbReference type="InParanoid" id="C1E948"/>
<reference evidence="2 3" key="1">
    <citation type="journal article" date="2009" name="Science">
        <title>Green evolution and dynamic adaptations revealed by genomes of the marine picoeukaryotes Micromonas.</title>
        <authorList>
            <person name="Worden A.Z."/>
            <person name="Lee J.H."/>
            <person name="Mock T."/>
            <person name="Rouze P."/>
            <person name="Simmons M.P."/>
            <person name="Aerts A.L."/>
            <person name="Allen A.E."/>
            <person name="Cuvelier M.L."/>
            <person name="Derelle E."/>
            <person name="Everett M.V."/>
            <person name="Foulon E."/>
            <person name="Grimwood J."/>
            <person name="Gundlach H."/>
            <person name="Henrissat B."/>
            <person name="Napoli C."/>
            <person name="McDonald S.M."/>
            <person name="Parker M.S."/>
            <person name="Rombauts S."/>
            <person name="Salamov A."/>
            <person name="Von Dassow P."/>
            <person name="Badger J.H."/>
            <person name="Coutinho P.M."/>
            <person name="Demir E."/>
            <person name="Dubchak I."/>
            <person name="Gentemann C."/>
            <person name="Eikrem W."/>
            <person name="Gready J.E."/>
            <person name="John U."/>
            <person name="Lanier W."/>
            <person name="Lindquist E.A."/>
            <person name="Lucas S."/>
            <person name="Mayer K.F."/>
            <person name="Moreau H."/>
            <person name="Not F."/>
            <person name="Otillar R."/>
            <person name="Panaud O."/>
            <person name="Pangilinan J."/>
            <person name="Paulsen I."/>
            <person name="Piegu B."/>
            <person name="Poliakov A."/>
            <person name="Robbens S."/>
            <person name="Schmutz J."/>
            <person name="Toulza E."/>
            <person name="Wyss T."/>
            <person name="Zelensky A."/>
            <person name="Zhou K."/>
            <person name="Armbrust E.V."/>
            <person name="Bhattacharya D."/>
            <person name="Goodenough U.W."/>
            <person name="Van de Peer Y."/>
            <person name="Grigoriev I.V."/>
        </authorList>
    </citation>
    <scope>NUCLEOTIDE SEQUENCE [LARGE SCALE GENOMIC DNA]</scope>
    <source>
        <strain evidence="3">RCC299 / NOUM17</strain>
    </source>
</reference>